<protein>
    <submittedName>
        <fullName evidence="1">Uncharacterized protein</fullName>
    </submittedName>
</protein>
<reference evidence="1" key="1">
    <citation type="journal article" date="2015" name="Nature">
        <title>Complex archaea that bridge the gap between prokaryotes and eukaryotes.</title>
        <authorList>
            <person name="Spang A."/>
            <person name="Saw J.H."/>
            <person name="Jorgensen S.L."/>
            <person name="Zaremba-Niedzwiedzka K."/>
            <person name="Martijn J."/>
            <person name="Lind A.E."/>
            <person name="van Eijk R."/>
            <person name="Schleper C."/>
            <person name="Guy L."/>
            <person name="Ettema T.J."/>
        </authorList>
    </citation>
    <scope>NUCLEOTIDE SEQUENCE</scope>
</reference>
<proteinExistence type="predicted"/>
<dbReference type="AlphaFoldDB" id="A0A0F9QHT4"/>
<organism evidence="1">
    <name type="scientific">marine sediment metagenome</name>
    <dbReference type="NCBI Taxonomy" id="412755"/>
    <lineage>
        <taxon>unclassified sequences</taxon>
        <taxon>metagenomes</taxon>
        <taxon>ecological metagenomes</taxon>
    </lineage>
</organism>
<sequence length="92" mass="10666">MKREINCQRCWRKWAETRPGRHEQIKFAFGLVRDEMLHCDGCNEYLLRNTLAVAVSIWSSNLLDAYRDWEGGYLELVTETEADAIMRLSGAG</sequence>
<name>A0A0F9QHT4_9ZZZZ</name>
<evidence type="ECO:0000313" key="1">
    <source>
        <dbReference type="EMBL" id="KKN36587.1"/>
    </source>
</evidence>
<dbReference type="EMBL" id="LAZR01001956">
    <property type="protein sequence ID" value="KKN36587.1"/>
    <property type="molecule type" value="Genomic_DNA"/>
</dbReference>
<accession>A0A0F9QHT4</accession>
<comment type="caution">
    <text evidence="1">The sequence shown here is derived from an EMBL/GenBank/DDBJ whole genome shotgun (WGS) entry which is preliminary data.</text>
</comment>
<gene>
    <name evidence="1" type="ORF">LCGC14_0772150</name>
</gene>